<dbReference type="AlphaFoldDB" id="A0A4U6UGE9"/>
<name>A0A4U6UGE9_SETVI</name>
<proteinExistence type="predicted"/>
<protein>
    <recommendedName>
        <fullName evidence="3">Reverse transcriptase zinc-binding domain-containing protein</fullName>
    </recommendedName>
</protein>
<gene>
    <name evidence="1" type="ORF">SEVIR_6G108600v2</name>
</gene>
<keyword evidence="2" id="KW-1185">Reference proteome</keyword>
<dbReference type="Proteomes" id="UP000298652">
    <property type="component" value="Chromosome 6"/>
</dbReference>
<evidence type="ECO:0000313" key="1">
    <source>
        <dbReference type="EMBL" id="TKW09537.1"/>
    </source>
</evidence>
<evidence type="ECO:0008006" key="3">
    <source>
        <dbReference type="Google" id="ProtNLM"/>
    </source>
</evidence>
<accession>A0A4U6UGE9</accession>
<organism evidence="1 2">
    <name type="scientific">Setaria viridis</name>
    <name type="common">Green bristlegrass</name>
    <name type="synonym">Setaria italica subsp. viridis</name>
    <dbReference type="NCBI Taxonomy" id="4556"/>
    <lineage>
        <taxon>Eukaryota</taxon>
        <taxon>Viridiplantae</taxon>
        <taxon>Streptophyta</taxon>
        <taxon>Embryophyta</taxon>
        <taxon>Tracheophyta</taxon>
        <taxon>Spermatophyta</taxon>
        <taxon>Magnoliopsida</taxon>
        <taxon>Liliopsida</taxon>
        <taxon>Poales</taxon>
        <taxon>Poaceae</taxon>
        <taxon>PACMAD clade</taxon>
        <taxon>Panicoideae</taxon>
        <taxon>Panicodae</taxon>
        <taxon>Paniceae</taxon>
        <taxon>Cenchrinae</taxon>
        <taxon>Setaria</taxon>
    </lineage>
</organism>
<reference evidence="1" key="1">
    <citation type="submission" date="2019-03" db="EMBL/GenBank/DDBJ databases">
        <title>WGS assembly of Setaria viridis.</title>
        <authorList>
            <person name="Huang P."/>
            <person name="Jenkins J."/>
            <person name="Grimwood J."/>
            <person name="Barry K."/>
            <person name="Healey A."/>
            <person name="Mamidi S."/>
            <person name="Sreedasyam A."/>
            <person name="Shu S."/>
            <person name="Feldman M."/>
            <person name="Wu J."/>
            <person name="Yu Y."/>
            <person name="Chen C."/>
            <person name="Johnson J."/>
            <person name="Rokhsar D."/>
            <person name="Baxter I."/>
            <person name="Schmutz J."/>
            <person name="Brutnell T."/>
            <person name="Kellogg E."/>
        </authorList>
    </citation>
    <scope>NUCLEOTIDE SEQUENCE [LARGE SCALE GENOMIC DNA]</scope>
</reference>
<dbReference type="EMBL" id="CM016557">
    <property type="protein sequence ID" value="TKW09537.1"/>
    <property type="molecule type" value="Genomic_DNA"/>
</dbReference>
<sequence length="123" mass="14362">MHLDSDVCEMCIRQKRETAAHLFLRCNFAKACWNSIGISFVSTRSSVHIFNQIRRHLNTSFFMEIIILMSWSIWTTRNDRTFNNVDPLIPGTRSKFLSELSLVASHRMNSVLSQECLDWIHSL</sequence>
<evidence type="ECO:0000313" key="2">
    <source>
        <dbReference type="Proteomes" id="UP000298652"/>
    </source>
</evidence>
<dbReference type="Gramene" id="TKW09537">
    <property type="protein sequence ID" value="TKW09537"/>
    <property type="gene ID" value="SEVIR_6G108600v2"/>
</dbReference>